<evidence type="ECO:0000256" key="1">
    <source>
        <dbReference type="ARBA" id="ARBA00004123"/>
    </source>
</evidence>
<dbReference type="PROSITE" id="PS51253">
    <property type="entry name" value="HTH_CENPB"/>
    <property type="match status" value="1"/>
</dbReference>
<dbReference type="InterPro" id="IPR009057">
    <property type="entry name" value="Homeodomain-like_sf"/>
</dbReference>
<feature type="region of interest" description="Disordered" evidence="3">
    <location>
        <begin position="321"/>
        <end position="352"/>
    </location>
</feature>
<dbReference type="InterPro" id="IPR010921">
    <property type="entry name" value="Trp_repressor/repl_initiator"/>
</dbReference>
<evidence type="ECO:0000313" key="6">
    <source>
        <dbReference type="Proteomes" id="UP001201812"/>
    </source>
</evidence>
<gene>
    <name evidence="5" type="ORF">DdX_10005</name>
</gene>
<evidence type="ECO:0000259" key="4">
    <source>
        <dbReference type="PROSITE" id="PS51253"/>
    </source>
</evidence>
<dbReference type="SMART" id="SM00674">
    <property type="entry name" value="CENPB"/>
    <property type="match status" value="1"/>
</dbReference>
<dbReference type="Proteomes" id="UP001201812">
    <property type="component" value="Unassembled WGS sequence"/>
</dbReference>
<dbReference type="SUPFAM" id="SSF46689">
    <property type="entry name" value="Homeodomain-like"/>
    <property type="match status" value="1"/>
</dbReference>
<dbReference type="GO" id="GO:0043565">
    <property type="term" value="F:sequence-specific DNA binding"/>
    <property type="evidence" value="ECO:0007669"/>
    <property type="project" value="InterPro"/>
</dbReference>
<name>A0AAD4MYF8_9BILA</name>
<organism evidence="5 6">
    <name type="scientific">Ditylenchus destructor</name>
    <dbReference type="NCBI Taxonomy" id="166010"/>
    <lineage>
        <taxon>Eukaryota</taxon>
        <taxon>Metazoa</taxon>
        <taxon>Ecdysozoa</taxon>
        <taxon>Nematoda</taxon>
        <taxon>Chromadorea</taxon>
        <taxon>Rhabditida</taxon>
        <taxon>Tylenchina</taxon>
        <taxon>Tylenchomorpha</taxon>
        <taxon>Sphaerularioidea</taxon>
        <taxon>Anguinidae</taxon>
        <taxon>Anguininae</taxon>
        <taxon>Ditylenchus</taxon>
    </lineage>
</organism>
<feature type="compositionally biased region" description="Acidic residues" evidence="3">
    <location>
        <begin position="326"/>
        <end position="338"/>
    </location>
</feature>
<dbReference type="InterPro" id="IPR050863">
    <property type="entry name" value="CenT-Element_Derived"/>
</dbReference>
<dbReference type="PANTHER" id="PTHR19303:SF73">
    <property type="entry name" value="PROTEIN PDC2"/>
    <property type="match status" value="1"/>
</dbReference>
<proteinExistence type="predicted"/>
<protein>
    <submittedName>
        <fullName evidence="5">Tc5 transposase DNA-binding domain-containing protein</fullName>
    </submittedName>
</protein>
<evidence type="ECO:0000313" key="5">
    <source>
        <dbReference type="EMBL" id="KAI1711545.1"/>
    </source>
</evidence>
<keyword evidence="6" id="KW-1185">Reference proteome</keyword>
<evidence type="ECO:0000256" key="2">
    <source>
        <dbReference type="ARBA" id="ARBA00023125"/>
    </source>
</evidence>
<dbReference type="GO" id="GO:0005634">
    <property type="term" value="C:nucleus"/>
    <property type="evidence" value="ECO:0007669"/>
    <property type="project" value="UniProtKB-SubCell"/>
</dbReference>
<dbReference type="EMBL" id="JAKKPZ010000021">
    <property type="protein sequence ID" value="KAI1711545.1"/>
    <property type="molecule type" value="Genomic_DNA"/>
</dbReference>
<comment type="subcellular location">
    <subcellularLocation>
        <location evidence="1">Nucleus</location>
    </subcellularLocation>
</comment>
<dbReference type="Pfam" id="PF03221">
    <property type="entry name" value="HTH_Tnp_Tc5"/>
    <property type="match status" value="1"/>
</dbReference>
<dbReference type="AlphaFoldDB" id="A0AAD4MYF8"/>
<comment type="caution">
    <text evidence="5">The sequence shown here is derived from an EMBL/GenBank/DDBJ whole genome shotgun (WGS) entry which is preliminary data.</text>
</comment>
<dbReference type="SUPFAM" id="SSF48295">
    <property type="entry name" value="TrpR-like"/>
    <property type="match status" value="1"/>
</dbReference>
<sequence length="352" mass="40146">MNPFGLTDEEFEDMLNEPENLQVDESDSETEPCLEQNVRRRKSYSAPFKLKVVLYAKRDSVHKASDVYKVDRATVRDWKKREQDLKEQVLNSAAGKRAKRLPGAGRPLKYQELDDQLAKWVRSEFAAKRGLSRRIVRNRANEMFNAEADGTEFTASSGWLEGFLTRHKFSFRQRTTVCQKPPSDYAQKLVNFVLYVSQLQKKQAFDQIYACDETGVWLDALGGKVIAPKGAKEVAVRSTGHERKRITVILTARADGKKLNPFVLLDRIQFFMPAVDERRSNKHCGITVSLDGSEDDLIHCFKQHGPVPEGREMLREARIANAEIDLTNEPEEDPDENQENGSLSDEPLDDIE</sequence>
<dbReference type="InterPro" id="IPR006600">
    <property type="entry name" value="HTH_CenpB_DNA-bd_dom"/>
</dbReference>
<accession>A0AAD4MYF8</accession>
<dbReference type="Gene3D" id="1.10.10.60">
    <property type="entry name" value="Homeodomain-like"/>
    <property type="match status" value="1"/>
</dbReference>
<dbReference type="PANTHER" id="PTHR19303">
    <property type="entry name" value="TRANSPOSON"/>
    <property type="match status" value="1"/>
</dbReference>
<evidence type="ECO:0000256" key="3">
    <source>
        <dbReference type="SAM" id="MobiDB-lite"/>
    </source>
</evidence>
<feature type="domain" description="HTH CENPB-type" evidence="4">
    <location>
        <begin position="101"/>
        <end position="173"/>
    </location>
</feature>
<keyword evidence="2 5" id="KW-0238">DNA-binding</keyword>
<dbReference type="Pfam" id="PF09607">
    <property type="entry name" value="BrkDBD"/>
    <property type="match status" value="1"/>
</dbReference>
<reference evidence="5" key="1">
    <citation type="submission" date="2022-01" db="EMBL/GenBank/DDBJ databases">
        <title>Genome Sequence Resource for Two Populations of Ditylenchus destructor, the Migratory Endoparasitic Phytonematode.</title>
        <authorList>
            <person name="Zhang H."/>
            <person name="Lin R."/>
            <person name="Xie B."/>
        </authorList>
    </citation>
    <scope>NUCLEOTIDE SEQUENCE</scope>
    <source>
        <strain evidence="5">BazhouSP</strain>
    </source>
</reference>
<dbReference type="InterPro" id="IPR018586">
    <property type="entry name" value="Brinker_DNA-bd"/>
</dbReference>